<dbReference type="InterPro" id="IPR030677">
    <property type="entry name" value="Nnr"/>
</dbReference>
<evidence type="ECO:0000256" key="9">
    <source>
        <dbReference type="ARBA" id="ARBA00022958"/>
    </source>
</evidence>
<feature type="binding site" evidence="18">
    <location>
        <position position="125"/>
    </location>
    <ligand>
        <name>K(+)</name>
        <dbReference type="ChEBI" id="CHEBI:29103"/>
    </ligand>
</feature>
<feature type="domain" description="YjeF C-terminal" evidence="20">
    <location>
        <begin position="221"/>
        <end position="486"/>
    </location>
</feature>
<evidence type="ECO:0000256" key="11">
    <source>
        <dbReference type="ARBA" id="ARBA00023235"/>
    </source>
</evidence>
<keyword evidence="23" id="KW-1185">Reference proteome</keyword>
<evidence type="ECO:0000256" key="2">
    <source>
        <dbReference type="ARBA" id="ARBA00000909"/>
    </source>
</evidence>
<dbReference type="HAMAP" id="MF_01966">
    <property type="entry name" value="NADHX_epimerase"/>
    <property type="match status" value="1"/>
</dbReference>
<dbReference type="InterPro" id="IPR000631">
    <property type="entry name" value="CARKD"/>
</dbReference>
<comment type="subunit">
    <text evidence="17">Homotetramer.</text>
</comment>
<dbReference type="PROSITE" id="PS01049">
    <property type="entry name" value="YJEF_C_1"/>
    <property type="match status" value="1"/>
</dbReference>
<evidence type="ECO:0000259" key="21">
    <source>
        <dbReference type="PROSITE" id="PS51385"/>
    </source>
</evidence>
<dbReference type="Gene3D" id="3.40.1190.20">
    <property type="match status" value="1"/>
</dbReference>
<dbReference type="InterPro" id="IPR036652">
    <property type="entry name" value="YjeF_N_dom_sf"/>
</dbReference>
<comment type="function">
    <text evidence="18">Catalyzes the epimerization of the S- and R-forms of NAD(P)HX, a damaged form of NAD(P)H that is a result of enzymatic or heat-dependent hydration. This is a prerequisite for the S-specific NAD(P)H-hydrate dehydratase to allow the repair of both epimers of NAD(P)HX.</text>
</comment>
<dbReference type="Pfam" id="PF03853">
    <property type="entry name" value="YjeF_N"/>
    <property type="match status" value="1"/>
</dbReference>
<comment type="cofactor">
    <cofactor evidence="17">
        <name>Mg(2+)</name>
        <dbReference type="ChEBI" id="CHEBI:18420"/>
    </cofactor>
</comment>
<dbReference type="SUPFAM" id="SSF64153">
    <property type="entry name" value="YjeF N-terminal domain-like"/>
    <property type="match status" value="1"/>
</dbReference>
<evidence type="ECO:0000256" key="17">
    <source>
        <dbReference type="HAMAP-Rule" id="MF_01965"/>
    </source>
</evidence>
<feature type="binding site" evidence="18">
    <location>
        <begin position="129"/>
        <end position="135"/>
    </location>
    <ligand>
        <name>(6S)-NADPHX</name>
        <dbReference type="ChEBI" id="CHEBI:64076"/>
    </ligand>
</feature>
<dbReference type="Proteomes" id="UP001162780">
    <property type="component" value="Chromosome"/>
</dbReference>
<dbReference type="Gene3D" id="3.40.50.10260">
    <property type="entry name" value="YjeF N-terminal domain"/>
    <property type="match status" value="1"/>
</dbReference>
<keyword evidence="13" id="KW-0511">Multifunctional enzyme</keyword>
<evidence type="ECO:0000256" key="19">
    <source>
        <dbReference type="PIRNR" id="PIRNR017184"/>
    </source>
</evidence>
<comment type="caution">
    <text evidence="18">Lacks conserved residue(s) required for the propagation of feature annotation.</text>
</comment>
<dbReference type="CDD" id="cd01171">
    <property type="entry name" value="YXKO-related"/>
    <property type="match status" value="1"/>
</dbReference>
<evidence type="ECO:0000256" key="18">
    <source>
        <dbReference type="HAMAP-Rule" id="MF_01966"/>
    </source>
</evidence>
<evidence type="ECO:0000256" key="10">
    <source>
        <dbReference type="ARBA" id="ARBA00023027"/>
    </source>
</evidence>
<evidence type="ECO:0000256" key="14">
    <source>
        <dbReference type="ARBA" id="ARBA00025153"/>
    </source>
</evidence>
<evidence type="ECO:0000256" key="13">
    <source>
        <dbReference type="ARBA" id="ARBA00023268"/>
    </source>
</evidence>
<evidence type="ECO:0000256" key="3">
    <source>
        <dbReference type="ARBA" id="ARBA00006001"/>
    </source>
</evidence>
<name>A0ABY7GQX5_9GAMM</name>
<dbReference type="PROSITE" id="PS51385">
    <property type="entry name" value="YJEF_N"/>
    <property type="match status" value="1"/>
</dbReference>
<evidence type="ECO:0000256" key="6">
    <source>
        <dbReference type="ARBA" id="ARBA00022741"/>
    </source>
</evidence>
<feature type="binding site" evidence="17">
    <location>
        <position position="256"/>
    </location>
    <ligand>
        <name>(6S)-NADPHX</name>
        <dbReference type="ChEBI" id="CHEBI:64076"/>
    </ligand>
</feature>
<evidence type="ECO:0000256" key="15">
    <source>
        <dbReference type="ARBA" id="ARBA00048238"/>
    </source>
</evidence>
<keyword evidence="10 17" id="KW-0520">NAD</keyword>
<evidence type="ECO:0000256" key="8">
    <source>
        <dbReference type="ARBA" id="ARBA00022857"/>
    </source>
</evidence>
<dbReference type="PIRSF" id="PIRSF017184">
    <property type="entry name" value="Nnr"/>
    <property type="match status" value="1"/>
</dbReference>
<dbReference type="EC" id="5.1.99.6" evidence="19"/>
<evidence type="ECO:0000313" key="23">
    <source>
        <dbReference type="Proteomes" id="UP001162780"/>
    </source>
</evidence>
<proteinExistence type="inferred from homology"/>
<evidence type="ECO:0000256" key="1">
    <source>
        <dbReference type="ARBA" id="ARBA00000013"/>
    </source>
</evidence>
<evidence type="ECO:0000256" key="12">
    <source>
        <dbReference type="ARBA" id="ARBA00023239"/>
    </source>
</evidence>
<evidence type="ECO:0000256" key="5">
    <source>
        <dbReference type="ARBA" id="ARBA00022723"/>
    </source>
</evidence>
<evidence type="ECO:0000256" key="7">
    <source>
        <dbReference type="ARBA" id="ARBA00022840"/>
    </source>
</evidence>
<comment type="similarity">
    <text evidence="4 19">In the C-terminal section; belongs to the NnrD/CARKD family.</text>
</comment>
<dbReference type="EC" id="4.2.1.136" evidence="19"/>
<evidence type="ECO:0000259" key="20">
    <source>
        <dbReference type="PROSITE" id="PS51383"/>
    </source>
</evidence>
<comment type="catalytic activity">
    <reaction evidence="15 17 19">
        <text>(6S)-NADHX + ADP = AMP + phosphate + NADH + H(+)</text>
        <dbReference type="Rhea" id="RHEA:32223"/>
        <dbReference type="ChEBI" id="CHEBI:15378"/>
        <dbReference type="ChEBI" id="CHEBI:43474"/>
        <dbReference type="ChEBI" id="CHEBI:57945"/>
        <dbReference type="ChEBI" id="CHEBI:64074"/>
        <dbReference type="ChEBI" id="CHEBI:456215"/>
        <dbReference type="ChEBI" id="CHEBI:456216"/>
        <dbReference type="EC" id="4.2.1.136"/>
    </reaction>
</comment>
<comment type="catalytic activity">
    <reaction evidence="16 17 19">
        <text>(6S)-NADPHX + ADP = AMP + phosphate + NADPH + H(+)</text>
        <dbReference type="Rhea" id="RHEA:32235"/>
        <dbReference type="ChEBI" id="CHEBI:15378"/>
        <dbReference type="ChEBI" id="CHEBI:43474"/>
        <dbReference type="ChEBI" id="CHEBI:57783"/>
        <dbReference type="ChEBI" id="CHEBI:64076"/>
        <dbReference type="ChEBI" id="CHEBI:456215"/>
        <dbReference type="ChEBI" id="CHEBI:456216"/>
        <dbReference type="EC" id="4.2.1.136"/>
    </reaction>
</comment>
<feature type="binding site" evidence="18">
    <location>
        <position position="140"/>
    </location>
    <ligand>
        <name>(6S)-NADPHX</name>
        <dbReference type="ChEBI" id="CHEBI:64076"/>
    </ligand>
</feature>
<dbReference type="Pfam" id="PF01256">
    <property type="entry name" value="Carb_kinase"/>
    <property type="match status" value="1"/>
</dbReference>
<comment type="catalytic activity">
    <reaction evidence="2 18 19">
        <text>(6R)-NADPHX = (6S)-NADPHX</text>
        <dbReference type="Rhea" id="RHEA:32227"/>
        <dbReference type="ChEBI" id="CHEBI:64076"/>
        <dbReference type="ChEBI" id="CHEBI:64077"/>
        <dbReference type="EC" id="5.1.99.6"/>
    </reaction>
</comment>
<dbReference type="InterPro" id="IPR017953">
    <property type="entry name" value="Carbohydrate_kinase_pred_CS"/>
</dbReference>
<keyword evidence="7 17" id="KW-0067">ATP-binding</keyword>
<dbReference type="SUPFAM" id="SSF53613">
    <property type="entry name" value="Ribokinase-like"/>
    <property type="match status" value="1"/>
</dbReference>
<dbReference type="PROSITE" id="PS51383">
    <property type="entry name" value="YJEF_C_3"/>
    <property type="match status" value="1"/>
</dbReference>
<feature type="binding site" evidence="17">
    <location>
        <position position="428"/>
    </location>
    <ligand>
        <name>AMP</name>
        <dbReference type="ChEBI" id="CHEBI:456215"/>
    </ligand>
</feature>
<dbReference type="NCBIfam" id="TIGR00197">
    <property type="entry name" value="yjeF_nterm"/>
    <property type="match status" value="1"/>
</dbReference>
<comment type="function">
    <text evidence="17">Catalyzes the dehydration of the S-form of NAD(P)HX at the expense of ADP, which is converted to AMP. Together with NAD(P)HX epimerase, which catalyzes the epimerization of the S- and R-forms, the enzyme allows the repair of both epimers of NAD(P)HX, a damaged form of NAD(P)H that is a result of enzymatic or heat-dependent hydration.</text>
</comment>
<gene>
    <name evidence="18" type="primary">nnrE</name>
    <name evidence="17" type="synonym">nnrD</name>
    <name evidence="22" type="ORF">NM686_010390</name>
</gene>
<comment type="similarity">
    <text evidence="18">Belongs to the NnrE/AIBP family.</text>
</comment>
<dbReference type="InterPro" id="IPR029056">
    <property type="entry name" value="Ribokinase-like"/>
</dbReference>
<keyword evidence="5 18" id="KW-0479">Metal-binding</keyword>
<sequence>MQPSSQELYRVAQIREAERIAIEELQIPGMQLMLSAGLAAFNALQQRWPDVYRLSVFCGGGNNAGDGYVLAKLALQAGFNVVVYSVADTAALKGDALMAYQDYVRTGGRVLPCEPGLKPGGIVADALLGTGLSREVSDEYAMAISLINASGCPVLALDVPSGLHADSGSVLGCAVQAGITVTFIALKCGLFTGEAANYCGDVVCSSLNVPDSVLAKLPVAARLLDKKPLPPRLRASHKGHFGHVLLIGGNHGYSGAIRLAGEAALRAGAGLVSIATRAAHSAVLNCNRPELMCHAVEEPSALRSLLDKATAVVIGPGLGRDEWARALFAEALASGKPCVLDADALNLLAEQPARRDDWILTPHPGEASRLLACSTRDIGGDRFAAVRNLQQRYGGVIVLKGAGSLVADDKDIFVDTTGNPGMASGGMGDVLAGMLGALSAQGLASVDAAKLAVYVHGEAADIIAEEHGERGMLASDLLAKIRELLN</sequence>
<keyword evidence="8 17" id="KW-0521">NADP</keyword>
<feature type="binding site" evidence="17">
    <location>
        <position position="317"/>
    </location>
    <ligand>
        <name>(6S)-NADPHX</name>
        <dbReference type="ChEBI" id="CHEBI:64076"/>
    </ligand>
</feature>
<keyword evidence="12 17" id="KW-0456">Lyase</keyword>
<feature type="binding site" evidence="17">
    <location>
        <position position="429"/>
    </location>
    <ligand>
        <name>(6S)-NADPHX</name>
        <dbReference type="ChEBI" id="CHEBI:64076"/>
    </ligand>
</feature>
<evidence type="ECO:0000256" key="4">
    <source>
        <dbReference type="ARBA" id="ARBA00009524"/>
    </source>
</evidence>
<dbReference type="PROSITE" id="PS01050">
    <property type="entry name" value="YJEF_C_2"/>
    <property type="match status" value="1"/>
</dbReference>
<feature type="binding site" evidence="18">
    <location>
        <position position="161"/>
    </location>
    <ligand>
        <name>K(+)</name>
        <dbReference type="ChEBI" id="CHEBI:29103"/>
    </ligand>
</feature>
<feature type="domain" description="YjeF N-terminal" evidence="21">
    <location>
        <begin position="14"/>
        <end position="215"/>
    </location>
</feature>
<keyword evidence="9 18" id="KW-0630">Potassium</keyword>
<dbReference type="HAMAP" id="MF_01965">
    <property type="entry name" value="NADHX_dehydratase"/>
    <property type="match status" value="1"/>
</dbReference>
<dbReference type="EMBL" id="CP113517">
    <property type="protein sequence ID" value="WAR46895.1"/>
    <property type="molecule type" value="Genomic_DNA"/>
</dbReference>
<protein>
    <recommendedName>
        <fullName evidence="19">Bifunctional NAD(P)H-hydrate repair enzyme</fullName>
    </recommendedName>
    <alternativeName>
        <fullName evidence="19">Nicotinamide nucleotide repair protein</fullName>
    </alternativeName>
    <domain>
        <recommendedName>
            <fullName evidence="19">ADP-dependent (S)-NAD(P)H-hydrate dehydratase</fullName>
            <ecNumber evidence="19">4.2.1.136</ecNumber>
        </recommendedName>
        <alternativeName>
            <fullName evidence="19">ADP-dependent NAD(P)HX dehydratase</fullName>
        </alternativeName>
    </domain>
    <domain>
        <recommendedName>
            <fullName evidence="19">NAD(P)H-hydrate epimerase</fullName>
            <ecNumber evidence="19">5.1.99.6</ecNumber>
        </recommendedName>
    </domain>
</protein>
<feature type="binding site" evidence="17">
    <location>
        <position position="363"/>
    </location>
    <ligand>
        <name>(6S)-NADPHX</name>
        <dbReference type="ChEBI" id="CHEBI:64076"/>
    </ligand>
</feature>
<comment type="cofactor">
    <cofactor evidence="18 19">
        <name>K(+)</name>
        <dbReference type="ChEBI" id="CHEBI:29103"/>
    </cofactor>
    <text evidence="18 19">Binds 1 potassium ion per subunit.</text>
</comment>
<dbReference type="RefSeq" id="WP_255187808.1">
    <property type="nucleotide sequence ID" value="NZ_CP113517.1"/>
</dbReference>
<comment type="function">
    <text evidence="14 19">Bifunctional enzyme that catalyzes the epimerization of the S- and R-forms of NAD(P)HX and the dehydration of the S-form of NAD(P)HX at the expense of ADP, which is converted to AMP. This allows the repair of both epimers of NAD(P)HX, a damaged form of NAD(P)H that is a result of enzymatic or heat-dependent hydration.</text>
</comment>
<keyword evidence="11 18" id="KW-0413">Isomerase</keyword>
<comment type="catalytic activity">
    <reaction evidence="1 18 19">
        <text>(6R)-NADHX = (6S)-NADHX</text>
        <dbReference type="Rhea" id="RHEA:32215"/>
        <dbReference type="ChEBI" id="CHEBI:64074"/>
        <dbReference type="ChEBI" id="CHEBI:64075"/>
        <dbReference type="EC" id="5.1.99.6"/>
    </reaction>
</comment>
<evidence type="ECO:0000313" key="22">
    <source>
        <dbReference type="EMBL" id="WAR46895.1"/>
    </source>
</evidence>
<feature type="binding site" evidence="18">
    <location>
        <position position="63"/>
    </location>
    <ligand>
        <name>K(+)</name>
        <dbReference type="ChEBI" id="CHEBI:29103"/>
    </ligand>
</feature>
<reference evidence="22" key="1">
    <citation type="submission" date="2022-11" db="EMBL/GenBank/DDBJ databases">
        <title>Methylomonas rapida sp. nov., Carotenoid-Producing Obligate Methanotrophs with High Growth Characteristics and Biotechnological Potential.</title>
        <authorList>
            <person name="Tikhonova E.N."/>
            <person name="Suleimanov R.Z."/>
            <person name="Miroshnikov K."/>
            <person name="Oshkin I.Y."/>
            <person name="Belova S.E."/>
            <person name="Danilova O.V."/>
            <person name="Ashikhmin A."/>
            <person name="Konopkin A."/>
            <person name="But S.Y."/>
            <person name="Khmelenina V.N."/>
            <person name="Kuznetsov N."/>
            <person name="Pimenov N.V."/>
            <person name="Dedysh S.N."/>
        </authorList>
    </citation>
    <scope>NUCLEOTIDE SEQUENCE</scope>
    <source>
        <strain evidence="22">MP1</strain>
    </source>
</reference>
<comment type="similarity">
    <text evidence="17">Belongs to the NnrD/CARKD family.</text>
</comment>
<keyword evidence="6 17" id="KW-0547">Nucleotide-binding</keyword>
<dbReference type="NCBIfam" id="TIGR00196">
    <property type="entry name" value="yjeF_cterm"/>
    <property type="match status" value="1"/>
</dbReference>
<evidence type="ECO:0000256" key="16">
    <source>
        <dbReference type="ARBA" id="ARBA00049209"/>
    </source>
</evidence>
<accession>A0ABY7GQX5</accession>
<dbReference type="PANTHER" id="PTHR12592">
    <property type="entry name" value="ATP-DEPENDENT (S)-NAD(P)H-HYDRATE DEHYDRATASE FAMILY MEMBER"/>
    <property type="match status" value="1"/>
</dbReference>
<dbReference type="InterPro" id="IPR004443">
    <property type="entry name" value="YjeF_N_dom"/>
</dbReference>
<organism evidence="22 23">
    <name type="scientific">Methylomonas rapida</name>
    <dbReference type="NCBI Taxonomy" id="2963939"/>
    <lineage>
        <taxon>Bacteria</taxon>
        <taxon>Pseudomonadati</taxon>
        <taxon>Pseudomonadota</taxon>
        <taxon>Gammaproteobacteria</taxon>
        <taxon>Methylococcales</taxon>
        <taxon>Methylococcaceae</taxon>
        <taxon>Methylomonas</taxon>
    </lineage>
</organism>
<comment type="similarity">
    <text evidence="3 19">In the N-terminal section; belongs to the NnrE/AIBP family.</text>
</comment>
<feature type="binding site" evidence="17">
    <location>
        <begin position="400"/>
        <end position="404"/>
    </location>
    <ligand>
        <name>AMP</name>
        <dbReference type="ChEBI" id="CHEBI:456215"/>
    </ligand>
</feature>
<feature type="binding site" evidence="18">
    <location>
        <position position="158"/>
    </location>
    <ligand>
        <name>(6S)-NADPHX</name>
        <dbReference type="ChEBI" id="CHEBI:64076"/>
    </ligand>
</feature>
<dbReference type="PANTHER" id="PTHR12592:SF0">
    <property type="entry name" value="ATP-DEPENDENT (S)-NAD(P)H-HYDRATE DEHYDRATASE"/>
    <property type="match status" value="1"/>
</dbReference>